<dbReference type="InterPro" id="IPR001486">
    <property type="entry name" value="Hemoglobin_trunc"/>
</dbReference>
<keyword evidence="2" id="KW-0349">Heme</keyword>
<dbReference type="CDD" id="cd08916">
    <property type="entry name" value="TrHb3_P"/>
    <property type="match status" value="1"/>
</dbReference>
<dbReference type="GO" id="GO:0019825">
    <property type="term" value="F:oxygen binding"/>
    <property type="evidence" value="ECO:0007669"/>
    <property type="project" value="InterPro"/>
</dbReference>
<evidence type="ECO:0008006" key="7">
    <source>
        <dbReference type="Google" id="ProtNLM"/>
    </source>
</evidence>
<keyword evidence="3" id="KW-0479">Metal-binding</keyword>
<dbReference type="Proteomes" id="UP000095401">
    <property type="component" value="Chromosome"/>
</dbReference>
<evidence type="ECO:0000256" key="2">
    <source>
        <dbReference type="ARBA" id="ARBA00022617"/>
    </source>
</evidence>
<proteinExistence type="predicted"/>
<evidence type="ECO:0000256" key="1">
    <source>
        <dbReference type="ARBA" id="ARBA00022448"/>
    </source>
</evidence>
<name>A0A1D8IT38_9GAMM</name>
<dbReference type="KEGG" id="aprs:BI364_05050"/>
<dbReference type="GO" id="GO:0020037">
    <property type="term" value="F:heme binding"/>
    <property type="evidence" value="ECO:0007669"/>
    <property type="project" value="InterPro"/>
</dbReference>
<keyword evidence="6" id="KW-1185">Reference proteome</keyword>
<evidence type="ECO:0000256" key="4">
    <source>
        <dbReference type="ARBA" id="ARBA00023004"/>
    </source>
</evidence>
<dbReference type="Gene3D" id="1.10.490.10">
    <property type="entry name" value="Globins"/>
    <property type="match status" value="1"/>
</dbReference>
<protein>
    <recommendedName>
        <fullName evidence="7">Globin</fullName>
    </recommendedName>
</protein>
<dbReference type="InterPro" id="IPR009050">
    <property type="entry name" value="Globin-like_sf"/>
</dbReference>
<dbReference type="EMBL" id="CP017415">
    <property type="protein sequence ID" value="AOU99557.1"/>
    <property type="molecule type" value="Genomic_DNA"/>
</dbReference>
<dbReference type="GO" id="GO:0046872">
    <property type="term" value="F:metal ion binding"/>
    <property type="evidence" value="ECO:0007669"/>
    <property type="project" value="UniProtKB-KW"/>
</dbReference>
<sequence>MGLAAIREVVDRFYERIQCDPMLASRFATVEDWDTHKARLTHFWWVALGGPAYAPYRYRVVEKHRDIGVTRVEIERWLEIFSECVRAQLPESLATRWLHRARAMSASLAQVAGEGLV</sequence>
<dbReference type="InterPro" id="IPR012292">
    <property type="entry name" value="Globin/Proto"/>
</dbReference>
<reference evidence="6" key="1">
    <citation type="submission" date="2016-09" db="EMBL/GenBank/DDBJ databases">
        <title>Acidihalobacter prosperus F5.</title>
        <authorList>
            <person name="Khaleque H.N."/>
            <person name="Ramsay J.P."/>
            <person name="Kaksonen A.H."/>
            <person name="Boxall N.J."/>
            <person name="Watkin E.L.J."/>
        </authorList>
    </citation>
    <scope>NUCLEOTIDE SEQUENCE [LARGE SCALE GENOMIC DNA]</scope>
    <source>
        <strain evidence="6">F5</strain>
    </source>
</reference>
<gene>
    <name evidence="5" type="ORF">BI364_05050</name>
</gene>
<evidence type="ECO:0000256" key="3">
    <source>
        <dbReference type="ARBA" id="ARBA00022723"/>
    </source>
</evidence>
<dbReference type="Pfam" id="PF01152">
    <property type="entry name" value="Bac_globin"/>
    <property type="match status" value="1"/>
</dbReference>
<accession>A0A1D8IT38</accession>
<dbReference type="AlphaFoldDB" id="A0A1D8IT38"/>
<organism evidence="5 6">
    <name type="scientific">Acidihalobacter yilgarnensis</name>
    <dbReference type="NCBI Taxonomy" id="2819280"/>
    <lineage>
        <taxon>Bacteria</taxon>
        <taxon>Pseudomonadati</taxon>
        <taxon>Pseudomonadota</taxon>
        <taxon>Gammaproteobacteria</taxon>
        <taxon>Chromatiales</taxon>
        <taxon>Ectothiorhodospiraceae</taxon>
        <taxon>Acidihalobacter</taxon>
    </lineage>
</organism>
<keyword evidence="1" id="KW-0813">Transport</keyword>
<evidence type="ECO:0000313" key="6">
    <source>
        <dbReference type="Proteomes" id="UP000095401"/>
    </source>
</evidence>
<dbReference type="SUPFAM" id="SSF46458">
    <property type="entry name" value="Globin-like"/>
    <property type="match status" value="1"/>
</dbReference>
<evidence type="ECO:0000313" key="5">
    <source>
        <dbReference type="EMBL" id="AOU99557.1"/>
    </source>
</evidence>
<keyword evidence="4" id="KW-0408">Iron</keyword>